<evidence type="ECO:0000256" key="2">
    <source>
        <dbReference type="SAM" id="Phobius"/>
    </source>
</evidence>
<dbReference type="SMART" id="SM01411">
    <property type="entry name" value="Ephrin_rec_like"/>
    <property type="match status" value="5"/>
</dbReference>
<dbReference type="SUPFAM" id="SSF55961">
    <property type="entry name" value="Bet v1-like"/>
    <property type="match status" value="1"/>
</dbReference>
<dbReference type="InterPro" id="IPR002913">
    <property type="entry name" value="START_lipid-bd_dom"/>
</dbReference>
<comment type="caution">
    <text evidence="4">The sequence shown here is derived from an EMBL/GenBank/DDBJ whole genome shotgun (WGS) entry which is preliminary data.</text>
</comment>
<dbReference type="PANTHER" id="PTHR46967">
    <property type="entry name" value="INSULIN-LIKE GROWTH FACTOR BINDING PROTEIN,N-TERMINAL"/>
    <property type="match status" value="1"/>
</dbReference>
<gene>
    <name evidence="4" type="ORF">TrVE_jg432</name>
</gene>
<dbReference type="InterPro" id="IPR009030">
    <property type="entry name" value="Growth_fac_rcpt_cys_sf"/>
</dbReference>
<protein>
    <recommendedName>
        <fullName evidence="3">START domain-containing protein</fullName>
    </recommendedName>
</protein>
<keyword evidence="5" id="KW-1185">Reference proteome</keyword>
<dbReference type="Proteomes" id="UP001165160">
    <property type="component" value="Unassembled WGS sequence"/>
</dbReference>
<reference evidence="5" key="1">
    <citation type="journal article" date="2023" name="Commun. Biol.">
        <title>Genome analysis of Parmales, the sister group of diatoms, reveals the evolutionary specialization of diatoms from phago-mixotrophs to photoautotrophs.</title>
        <authorList>
            <person name="Ban H."/>
            <person name="Sato S."/>
            <person name="Yoshikawa S."/>
            <person name="Yamada K."/>
            <person name="Nakamura Y."/>
            <person name="Ichinomiya M."/>
            <person name="Sato N."/>
            <person name="Blanc-Mathieu R."/>
            <person name="Endo H."/>
            <person name="Kuwata A."/>
            <person name="Ogata H."/>
        </authorList>
    </citation>
    <scope>NUCLEOTIDE SEQUENCE [LARGE SCALE GENOMIC DNA]</scope>
    <source>
        <strain evidence="5">NIES 3699</strain>
    </source>
</reference>
<dbReference type="Gene3D" id="3.30.530.20">
    <property type="match status" value="1"/>
</dbReference>
<feature type="domain" description="START" evidence="3">
    <location>
        <begin position="1"/>
        <end position="79"/>
    </location>
</feature>
<keyword evidence="2" id="KW-0472">Membrane</keyword>
<dbReference type="InterPro" id="IPR023393">
    <property type="entry name" value="START-like_dom_sf"/>
</dbReference>
<dbReference type="AlphaFoldDB" id="A0A9W7ET10"/>
<dbReference type="InterPro" id="IPR011641">
    <property type="entry name" value="Tyr-kin_ephrin_A/B_rcpt-like"/>
</dbReference>
<feature type="transmembrane region" description="Helical" evidence="2">
    <location>
        <begin position="314"/>
        <end position="335"/>
    </location>
</feature>
<feature type="region of interest" description="Disordered" evidence="1">
    <location>
        <begin position="284"/>
        <end position="304"/>
    </location>
</feature>
<dbReference type="PANTHER" id="PTHR46967:SF2">
    <property type="entry name" value="SUSHI, VON WILLEBRAND FACTOR TYPE A, EGF AND PENTRAXIN DOMAIN-CONTAINING PROTEIN 1-LIKE"/>
    <property type="match status" value="1"/>
</dbReference>
<feature type="non-terminal residue" evidence="4">
    <location>
        <position position="656"/>
    </location>
</feature>
<keyword evidence="2" id="KW-1133">Transmembrane helix</keyword>
<feature type="compositionally biased region" description="Basic and acidic residues" evidence="1">
    <location>
        <begin position="284"/>
        <end position="297"/>
    </location>
</feature>
<dbReference type="Gene3D" id="2.10.50.10">
    <property type="entry name" value="Tumor Necrosis Factor Receptor, subunit A, domain 2"/>
    <property type="match status" value="2"/>
</dbReference>
<name>A0A9W7ET10_9STRA</name>
<proteinExistence type="predicted"/>
<evidence type="ECO:0000313" key="4">
    <source>
        <dbReference type="EMBL" id="GMH88798.1"/>
    </source>
</evidence>
<dbReference type="EMBL" id="BRXX01000086">
    <property type="protein sequence ID" value="GMH88798.1"/>
    <property type="molecule type" value="Genomic_DNA"/>
</dbReference>
<dbReference type="SUPFAM" id="SSF57184">
    <property type="entry name" value="Growth factor receptor domain"/>
    <property type="match status" value="2"/>
</dbReference>
<evidence type="ECO:0000313" key="5">
    <source>
        <dbReference type="Proteomes" id="UP001165160"/>
    </source>
</evidence>
<sequence>MPFPMRQRDFVYTEYNRKEANGDILVCSRSSKDVNAATTEFSVKAGRIRAEICLAGYRLRPLNFERTEITYIHDVDYRGVFVLNYFYRKAMSQFLMGIVDMHLKQARDSSSEPADSAPPPLIIISKAFEYIVEKGGAKGRRLTTNPMIAGLGLSITSSTSDIEDGLNIEMGRIIKKAVTTKSNKLESFEEDNEKDGELMINNPDKNKNWLFSKKPEQKPAQKVKVSSSGLLAVGKAKVEPPLEKKKNKKDGDVVVAKLENEIVKKGKAIAKELMRVDSKGLLAKRDNEGSAGRDRVRQSKGGQRTSVVGLGSKTLLLVTLVALLAGGSGAEAAGISRLGFKPSSTSAGLVTVTSATSSDYVLQVEWTWVVMVATYVVAVAGALVCVILKVCGAGKFSPVGGWYDCFECASGTYSLAGAGECPSCEAGKSSSPGSSSCEDCEAGMFGDGGPCADCPEGTSSPPSSASCAPCELGKYNDDKGQGSCLLCGQGKYLDFTGAVSETQCKVCDIGKYNDSPGLGTDCPDCQKGKFAAATGYALCRDCITGTYASELGSEECTQCEVGKHSQVTGSETCDDCAAGSFTNYRGAVVCTFCSGGKYSSEGASVCLDCGQATYSNPGSSSCDTCEHTQGFVAKGEGNNECVYCGPGEYADLPTHE</sequence>
<dbReference type="Pfam" id="PF01852">
    <property type="entry name" value="START"/>
    <property type="match status" value="1"/>
</dbReference>
<dbReference type="Pfam" id="PF07699">
    <property type="entry name" value="Ephrin_rec_like"/>
    <property type="match status" value="1"/>
</dbReference>
<evidence type="ECO:0000256" key="1">
    <source>
        <dbReference type="SAM" id="MobiDB-lite"/>
    </source>
</evidence>
<dbReference type="PROSITE" id="PS50848">
    <property type="entry name" value="START"/>
    <property type="match status" value="1"/>
</dbReference>
<organism evidence="4 5">
    <name type="scientific">Triparma verrucosa</name>
    <dbReference type="NCBI Taxonomy" id="1606542"/>
    <lineage>
        <taxon>Eukaryota</taxon>
        <taxon>Sar</taxon>
        <taxon>Stramenopiles</taxon>
        <taxon>Ochrophyta</taxon>
        <taxon>Bolidophyceae</taxon>
        <taxon>Parmales</taxon>
        <taxon>Triparmaceae</taxon>
        <taxon>Triparma</taxon>
    </lineage>
</organism>
<dbReference type="GO" id="GO:0008289">
    <property type="term" value="F:lipid binding"/>
    <property type="evidence" value="ECO:0007669"/>
    <property type="project" value="InterPro"/>
</dbReference>
<accession>A0A9W7ET10</accession>
<evidence type="ECO:0000259" key="3">
    <source>
        <dbReference type="PROSITE" id="PS50848"/>
    </source>
</evidence>
<keyword evidence="2" id="KW-0812">Transmembrane</keyword>
<feature type="transmembrane region" description="Helical" evidence="2">
    <location>
        <begin position="366"/>
        <end position="388"/>
    </location>
</feature>